<feature type="compositionally biased region" description="Low complexity" evidence="1">
    <location>
        <begin position="197"/>
        <end position="213"/>
    </location>
</feature>
<dbReference type="RefSeq" id="WP_380635488.1">
    <property type="nucleotide sequence ID" value="NZ_JBHSQO010000009.1"/>
</dbReference>
<evidence type="ECO:0000313" key="2">
    <source>
        <dbReference type="EMBL" id="MFC6089975.1"/>
    </source>
</evidence>
<name>A0ABW1P4I7_9PSEU</name>
<protein>
    <submittedName>
        <fullName evidence="2">Uncharacterized protein</fullName>
    </submittedName>
</protein>
<reference evidence="3" key="1">
    <citation type="journal article" date="2019" name="Int. J. Syst. Evol. Microbiol.">
        <title>The Global Catalogue of Microorganisms (GCM) 10K type strain sequencing project: providing services to taxonomists for standard genome sequencing and annotation.</title>
        <authorList>
            <consortium name="The Broad Institute Genomics Platform"/>
            <consortium name="The Broad Institute Genome Sequencing Center for Infectious Disease"/>
            <person name="Wu L."/>
            <person name="Ma J."/>
        </authorList>
    </citation>
    <scope>NUCLEOTIDE SEQUENCE [LARGE SCALE GENOMIC DNA]</scope>
    <source>
        <strain evidence="3">CGMCC 4.7246</strain>
    </source>
</reference>
<feature type="compositionally biased region" description="Low complexity" evidence="1">
    <location>
        <begin position="337"/>
        <end position="355"/>
    </location>
</feature>
<accession>A0ABW1P4I7</accession>
<feature type="compositionally biased region" description="Basic and acidic residues" evidence="1">
    <location>
        <begin position="227"/>
        <end position="237"/>
    </location>
</feature>
<proteinExistence type="predicted"/>
<feature type="region of interest" description="Disordered" evidence="1">
    <location>
        <begin position="185"/>
        <end position="302"/>
    </location>
</feature>
<evidence type="ECO:0000256" key="1">
    <source>
        <dbReference type="SAM" id="MobiDB-lite"/>
    </source>
</evidence>
<comment type="caution">
    <text evidence="2">The sequence shown here is derived from an EMBL/GenBank/DDBJ whole genome shotgun (WGS) entry which is preliminary data.</text>
</comment>
<evidence type="ECO:0000313" key="3">
    <source>
        <dbReference type="Proteomes" id="UP001596220"/>
    </source>
</evidence>
<gene>
    <name evidence="2" type="ORF">ACFP3R_11895</name>
</gene>
<dbReference type="Proteomes" id="UP001596220">
    <property type="component" value="Unassembled WGS sequence"/>
</dbReference>
<feature type="compositionally biased region" description="Polar residues" evidence="1">
    <location>
        <begin position="249"/>
        <end position="258"/>
    </location>
</feature>
<sequence>MSWLFTQSFILCALAFVAGAVLTWLPLRATIRKLRAENAHAHQAAQPALSAAEPTALVITDLDQARATDEALETDLAKVGSEAIEPEAVGVGVGVEGAKTGGVATGGGTAEGATATDQETLRPTAINLGTTWTVSNPATEDSKPFVISVQNEKKVEASSEVVEASGAVIEASGVVVDDPATIEFPRQVEPSKEAEEPQGVGAPAGAEVPAEEQPLTKAEGLEAPQWLKDRLEGRGEERGEEEAGEASEVATSRPQTEPVNGDEAAGQPVNGDETVGREERPGVAVSAGDSHRSDSEPSPKVAKAAVLTAAATTAAATVVEATTATATATVVEATTAKAAPKAATVKTAKAATAKAAKAKGQKVAPPALVKCNSRSMVFHTPASPYFNRMKGDVTFTTPEEAERAGYTRWSPKPKTAPDPTPKAGANR</sequence>
<organism evidence="2 3">
    <name type="scientific">Saccharothrix lopnurensis</name>
    <dbReference type="NCBI Taxonomy" id="1670621"/>
    <lineage>
        <taxon>Bacteria</taxon>
        <taxon>Bacillati</taxon>
        <taxon>Actinomycetota</taxon>
        <taxon>Actinomycetes</taxon>
        <taxon>Pseudonocardiales</taxon>
        <taxon>Pseudonocardiaceae</taxon>
        <taxon>Saccharothrix</taxon>
    </lineage>
</organism>
<feature type="region of interest" description="Disordered" evidence="1">
    <location>
        <begin position="337"/>
        <end position="365"/>
    </location>
</feature>
<feature type="region of interest" description="Disordered" evidence="1">
    <location>
        <begin position="396"/>
        <end position="427"/>
    </location>
</feature>
<dbReference type="EMBL" id="JBHSQO010000009">
    <property type="protein sequence ID" value="MFC6089975.1"/>
    <property type="molecule type" value="Genomic_DNA"/>
</dbReference>
<keyword evidence="3" id="KW-1185">Reference proteome</keyword>